<organism evidence="1 2">
    <name type="scientific">Fusarium keratoplasticum</name>
    <dbReference type="NCBI Taxonomy" id="1328300"/>
    <lineage>
        <taxon>Eukaryota</taxon>
        <taxon>Fungi</taxon>
        <taxon>Dikarya</taxon>
        <taxon>Ascomycota</taxon>
        <taxon>Pezizomycotina</taxon>
        <taxon>Sordariomycetes</taxon>
        <taxon>Hypocreomycetidae</taxon>
        <taxon>Hypocreales</taxon>
        <taxon>Nectriaceae</taxon>
        <taxon>Fusarium</taxon>
        <taxon>Fusarium solani species complex</taxon>
    </lineage>
</organism>
<evidence type="ECO:0000313" key="1">
    <source>
        <dbReference type="EMBL" id="KAI8668730.1"/>
    </source>
</evidence>
<proteinExistence type="predicted"/>
<accession>A0ACC0QV55</accession>
<dbReference type="Proteomes" id="UP001065298">
    <property type="component" value="Chromosome 5"/>
</dbReference>
<keyword evidence="2" id="KW-1185">Reference proteome</keyword>
<sequence>MPAFFVPYLFRSRMLPWPLAISGVASISRLASLDNHFPSCRDAEECVTYRGGLYLPKNSTVDEDTSKIYAPVAESWDRSTYRMFNSTLSLGNELTLKSFPMAQPVASEDTWGLYGSTPQHIIGVGTESTVLSALRNAGRIASRSVGYYWGLDSVGSKDDTPGSLVFGGYDRAKTYGDGDEMDFTLGMDSCRSKMMISISGLSLNFRNGTDLSLFASSNQEKPLRACIAPQNPYIMSLNQEPYFDNLLDAIGSKFINASKMQGVDYQSAKLDPEMPWYDGDFTIKLNTGLSITIPNNQLIVPERRINENGEIYRNDSQPLLRINRMQDGLISIGRFFFTAAYLATNEDAGKFTIWKANPTTLEDLVALDPNNRPIDSQVTCTATPVNTVLAKPDQGDGKEQNNEDEENGQNEKDKVSETTAAPAATSTTASTATSTPKPDTGLPIEAKAGIAAGAGAAGLICIGLLAWLIIRRKRRAMGESDAMSLASVQTGWSRSDDMKLAYPSQAYPSQAYPHFIPQELGTYNERRTPAEMP</sequence>
<dbReference type="EMBL" id="CM046507">
    <property type="protein sequence ID" value="KAI8668730.1"/>
    <property type="molecule type" value="Genomic_DNA"/>
</dbReference>
<reference evidence="1" key="1">
    <citation type="submission" date="2022-06" db="EMBL/GenBank/DDBJ databases">
        <title>Fusarium solani species complex genomes reveal bases of compartmentalisation and animal pathogenesis.</title>
        <authorList>
            <person name="Tsai I.J."/>
        </authorList>
    </citation>
    <scope>NUCLEOTIDE SEQUENCE</scope>
    <source>
        <strain evidence="1">Fu6.1</strain>
    </source>
</reference>
<evidence type="ECO:0000313" key="2">
    <source>
        <dbReference type="Proteomes" id="UP001065298"/>
    </source>
</evidence>
<comment type="caution">
    <text evidence="1">The sequence shown here is derived from an EMBL/GenBank/DDBJ whole genome shotgun (WGS) entry which is preliminary data.</text>
</comment>
<gene>
    <name evidence="1" type="ORF">NCS57_00685300</name>
</gene>
<protein>
    <submittedName>
        <fullName evidence="1">Uncharacterized protein</fullName>
    </submittedName>
</protein>
<name>A0ACC0QV55_9HYPO</name>